<organism evidence="2 3">
    <name type="scientific">Thiorhodococcus drewsii AZ1</name>
    <dbReference type="NCBI Taxonomy" id="765913"/>
    <lineage>
        <taxon>Bacteria</taxon>
        <taxon>Pseudomonadati</taxon>
        <taxon>Pseudomonadota</taxon>
        <taxon>Gammaproteobacteria</taxon>
        <taxon>Chromatiales</taxon>
        <taxon>Chromatiaceae</taxon>
        <taxon>Thiorhodococcus</taxon>
    </lineage>
</organism>
<dbReference type="Proteomes" id="UP000004200">
    <property type="component" value="Unassembled WGS sequence"/>
</dbReference>
<dbReference type="STRING" id="765913.ThidrDRAFT_2487"/>
<dbReference type="SMART" id="SM00530">
    <property type="entry name" value="HTH_XRE"/>
    <property type="match status" value="1"/>
</dbReference>
<dbReference type="PATRIC" id="fig|765913.3.peg.2532"/>
<gene>
    <name evidence="2" type="ORF">ThidrDRAFT_2487</name>
</gene>
<dbReference type="EMBL" id="AFWT01000016">
    <property type="protein sequence ID" value="EGV30855.1"/>
    <property type="molecule type" value="Genomic_DNA"/>
</dbReference>
<name>G2E2D9_9GAMM</name>
<protein>
    <submittedName>
        <fullName evidence="2">Helix-turn-helix domain protein</fullName>
    </submittedName>
</protein>
<dbReference type="RefSeq" id="WP_007041200.1">
    <property type="nucleotide sequence ID" value="NZ_AFWT01000016.1"/>
</dbReference>
<sequence>MSTVADRVKTLRKQLKLTQSALGHCAGGISKQAVSQWERGITEPQWEALNALKRSRGVNPDWLLHGTEPMLDLDPPPTTAAAAEESIHALTSEKRPLAELLDDLSRRLATADPGVREDVTRLVLRYLENPPAGARIAKAIELLLGQDEDPPTPL</sequence>
<dbReference type="CDD" id="cd00093">
    <property type="entry name" value="HTH_XRE"/>
    <property type="match status" value="1"/>
</dbReference>
<accession>G2E2D9</accession>
<feature type="domain" description="HTH cro/C1-type" evidence="1">
    <location>
        <begin position="8"/>
        <end position="63"/>
    </location>
</feature>
<dbReference type="InterPro" id="IPR010982">
    <property type="entry name" value="Lambda_DNA-bd_dom_sf"/>
</dbReference>
<proteinExistence type="predicted"/>
<dbReference type="PROSITE" id="PS50943">
    <property type="entry name" value="HTH_CROC1"/>
    <property type="match status" value="1"/>
</dbReference>
<dbReference type="eggNOG" id="COG1396">
    <property type="taxonomic scope" value="Bacteria"/>
</dbReference>
<dbReference type="InterPro" id="IPR001387">
    <property type="entry name" value="Cro/C1-type_HTH"/>
</dbReference>
<dbReference type="OrthoDB" id="9791537at2"/>
<dbReference type="Gene3D" id="1.10.260.40">
    <property type="entry name" value="lambda repressor-like DNA-binding domains"/>
    <property type="match status" value="1"/>
</dbReference>
<dbReference type="GO" id="GO:0003677">
    <property type="term" value="F:DNA binding"/>
    <property type="evidence" value="ECO:0007669"/>
    <property type="project" value="InterPro"/>
</dbReference>
<evidence type="ECO:0000313" key="2">
    <source>
        <dbReference type="EMBL" id="EGV30855.1"/>
    </source>
</evidence>
<comment type="caution">
    <text evidence="2">The sequence shown here is derived from an EMBL/GenBank/DDBJ whole genome shotgun (WGS) entry which is preliminary data.</text>
</comment>
<dbReference type="AlphaFoldDB" id="G2E2D9"/>
<dbReference type="SUPFAM" id="SSF47413">
    <property type="entry name" value="lambda repressor-like DNA-binding domains"/>
    <property type="match status" value="1"/>
</dbReference>
<reference evidence="2 3" key="1">
    <citation type="submission" date="2011-06" db="EMBL/GenBank/DDBJ databases">
        <title>The draft genome of Thiorhodococcus drewsii AZ1.</title>
        <authorList>
            <consortium name="US DOE Joint Genome Institute (JGI-PGF)"/>
            <person name="Lucas S."/>
            <person name="Han J."/>
            <person name="Lapidus A."/>
            <person name="Cheng J.-F."/>
            <person name="Goodwin L."/>
            <person name="Pitluck S."/>
            <person name="Peters L."/>
            <person name="Land M.L."/>
            <person name="Hauser L."/>
            <person name="Vogl K."/>
            <person name="Liu Z."/>
            <person name="Imhoff J."/>
            <person name="Thiel V."/>
            <person name="Frigaard N.-U."/>
            <person name="Bryant D.A."/>
            <person name="Woyke T.J."/>
        </authorList>
    </citation>
    <scope>NUCLEOTIDE SEQUENCE [LARGE SCALE GENOMIC DNA]</scope>
    <source>
        <strain evidence="2 3">AZ1</strain>
    </source>
</reference>
<dbReference type="Pfam" id="PF01381">
    <property type="entry name" value="HTH_3"/>
    <property type="match status" value="1"/>
</dbReference>
<evidence type="ECO:0000259" key="1">
    <source>
        <dbReference type="PROSITE" id="PS50943"/>
    </source>
</evidence>
<keyword evidence="3" id="KW-1185">Reference proteome</keyword>
<evidence type="ECO:0000313" key="3">
    <source>
        <dbReference type="Proteomes" id="UP000004200"/>
    </source>
</evidence>